<dbReference type="EMBL" id="WNWM01000002">
    <property type="protein sequence ID" value="MUI13588.1"/>
    <property type="molecule type" value="Genomic_DNA"/>
</dbReference>
<keyword evidence="3" id="KW-1185">Reference proteome</keyword>
<accession>A0A6I3XLX6</accession>
<protein>
    <submittedName>
        <fullName evidence="2">BON domain-containing protein</fullName>
    </submittedName>
</protein>
<dbReference type="InterPro" id="IPR014004">
    <property type="entry name" value="Transpt-assoc_nodulatn_dom_bac"/>
</dbReference>
<sequence length="218" mass="23374">MCMSKALLVRLQRPVAIALLGGALMSSLSGCVGLVVGGAVAGTMAASDRRTFGAQTEDKTIAVKADARLRNILDDTGHVNVNSFNRKVLITGEVRDQATKNAVEREVKAIDGVQSVTNELAILGPASYTSRSNDTLLTTKVKASLVDAKDISANSFKVVTERGEVYLMGRVTQFEANRATEIARGVNGVTKVVRVFEYISEEEYKQYQNTPASAQSSN</sequence>
<dbReference type="RefSeq" id="WP_155709359.1">
    <property type="nucleotide sequence ID" value="NZ_BMWU01000001.1"/>
</dbReference>
<dbReference type="SMART" id="SM00749">
    <property type="entry name" value="BON"/>
    <property type="match status" value="2"/>
</dbReference>
<evidence type="ECO:0000313" key="2">
    <source>
        <dbReference type="EMBL" id="MUI13588.1"/>
    </source>
</evidence>
<dbReference type="Gene3D" id="3.30.1340.30">
    <property type="match status" value="1"/>
</dbReference>
<gene>
    <name evidence="2" type="ORF">GJV26_14110</name>
</gene>
<dbReference type="PROSITE" id="PS50914">
    <property type="entry name" value="BON"/>
    <property type="match status" value="2"/>
</dbReference>
<evidence type="ECO:0000313" key="3">
    <source>
        <dbReference type="Proteomes" id="UP000431684"/>
    </source>
</evidence>
<feature type="domain" description="BON" evidence="1">
    <location>
        <begin position="55"/>
        <end position="124"/>
    </location>
</feature>
<dbReference type="PANTHER" id="PTHR34606">
    <property type="entry name" value="BON DOMAIN-CONTAINING PROTEIN"/>
    <property type="match status" value="1"/>
</dbReference>
<organism evidence="2 3">
    <name type="scientific">Pseudoduganella dura</name>
    <dbReference type="NCBI Taxonomy" id="321982"/>
    <lineage>
        <taxon>Bacteria</taxon>
        <taxon>Pseudomonadati</taxon>
        <taxon>Pseudomonadota</taxon>
        <taxon>Betaproteobacteria</taxon>
        <taxon>Burkholderiales</taxon>
        <taxon>Oxalobacteraceae</taxon>
        <taxon>Telluria group</taxon>
        <taxon>Pseudoduganella</taxon>
    </lineage>
</organism>
<dbReference type="Pfam" id="PF04972">
    <property type="entry name" value="BON"/>
    <property type="match status" value="2"/>
</dbReference>
<dbReference type="InterPro" id="IPR051686">
    <property type="entry name" value="Lipoprotein_DolP"/>
</dbReference>
<evidence type="ECO:0000259" key="1">
    <source>
        <dbReference type="PROSITE" id="PS50914"/>
    </source>
</evidence>
<feature type="domain" description="BON" evidence="1">
    <location>
        <begin position="133"/>
        <end position="200"/>
    </location>
</feature>
<dbReference type="AlphaFoldDB" id="A0A6I3XLX6"/>
<dbReference type="PANTHER" id="PTHR34606:SF15">
    <property type="entry name" value="BON DOMAIN-CONTAINING PROTEIN"/>
    <property type="match status" value="1"/>
</dbReference>
<dbReference type="OrthoDB" id="5294487at2"/>
<proteinExistence type="predicted"/>
<dbReference type="PROSITE" id="PS51257">
    <property type="entry name" value="PROKAR_LIPOPROTEIN"/>
    <property type="match status" value="1"/>
</dbReference>
<dbReference type="InterPro" id="IPR007055">
    <property type="entry name" value="BON_dom"/>
</dbReference>
<reference evidence="2 3" key="1">
    <citation type="submission" date="2019-11" db="EMBL/GenBank/DDBJ databases">
        <title>Draft Genome Sequences of Six Type Strains of the Genus Massilia.</title>
        <authorList>
            <person name="Miess H."/>
            <person name="Frediansyah A."/>
            <person name="Goeker M."/>
            <person name="Gross H."/>
        </authorList>
    </citation>
    <scope>NUCLEOTIDE SEQUENCE [LARGE SCALE GENOMIC DNA]</scope>
    <source>
        <strain evidence="2 3">DSM 17513</strain>
    </source>
</reference>
<dbReference type="Proteomes" id="UP000431684">
    <property type="component" value="Unassembled WGS sequence"/>
</dbReference>
<name>A0A6I3XLX6_9BURK</name>
<comment type="caution">
    <text evidence="2">The sequence shown here is derived from an EMBL/GenBank/DDBJ whole genome shotgun (WGS) entry which is preliminary data.</text>
</comment>